<evidence type="ECO:0000313" key="2">
    <source>
        <dbReference type="EMBL" id="MBB4942109.1"/>
    </source>
</evidence>
<keyword evidence="3" id="KW-1185">Reference proteome</keyword>
<dbReference type="AlphaFoldDB" id="A0A7W7S1B7"/>
<dbReference type="EMBL" id="JACHJU010000003">
    <property type="protein sequence ID" value="MBB4942109.1"/>
    <property type="molecule type" value="Genomic_DNA"/>
</dbReference>
<keyword evidence="1" id="KW-1133">Transmembrane helix</keyword>
<protein>
    <submittedName>
        <fullName evidence="2">Putative branched-subunit amino acid permease</fullName>
    </submittedName>
</protein>
<keyword evidence="1" id="KW-0472">Membrane</keyword>
<comment type="caution">
    <text evidence="2">The sequence shown here is derived from an EMBL/GenBank/DDBJ whole genome shotgun (WGS) entry which is preliminary data.</text>
</comment>
<keyword evidence="1" id="KW-0812">Transmembrane</keyword>
<dbReference type="RefSeq" id="WP_184758132.1">
    <property type="nucleotide sequence ID" value="NZ_BAABEK010000003.1"/>
</dbReference>
<accession>A0A7W7S1B7</accession>
<reference evidence="2 3" key="1">
    <citation type="submission" date="2020-08" db="EMBL/GenBank/DDBJ databases">
        <title>Sequencing the genomes of 1000 actinobacteria strains.</title>
        <authorList>
            <person name="Klenk H.-P."/>
        </authorList>
    </citation>
    <scope>NUCLEOTIDE SEQUENCE [LARGE SCALE GENOMIC DNA]</scope>
    <source>
        <strain evidence="2 3">DSM 43023</strain>
    </source>
</reference>
<feature type="transmembrane region" description="Helical" evidence="1">
    <location>
        <begin position="30"/>
        <end position="63"/>
    </location>
</feature>
<proteinExistence type="predicted"/>
<evidence type="ECO:0000313" key="3">
    <source>
        <dbReference type="Proteomes" id="UP000534286"/>
    </source>
</evidence>
<organism evidence="2 3">
    <name type="scientific">Streptosporangium album</name>
    <dbReference type="NCBI Taxonomy" id="47479"/>
    <lineage>
        <taxon>Bacteria</taxon>
        <taxon>Bacillati</taxon>
        <taxon>Actinomycetota</taxon>
        <taxon>Actinomycetes</taxon>
        <taxon>Streptosporangiales</taxon>
        <taxon>Streptosporangiaceae</taxon>
        <taxon>Streptosporangium</taxon>
    </lineage>
</organism>
<sequence length="66" mass="6587">MVIAAAEHVTESHAAALLVPLLRTRRDVAVAAGAAVLALVSSWLVPPGLPVLLAALAAVPAALRSS</sequence>
<evidence type="ECO:0000256" key="1">
    <source>
        <dbReference type="SAM" id="Phobius"/>
    </source>
</evidence>
<name>A0A7W7S1B7_9ACTN</name>
<gene>
    <name evidence="2" type="ORF">FHR32_006495</name>
</gene>
<dbReference type="Proteomes" id="UP000534286">
    <property type="component" value="Unassembled WGS sequence"/>
</dbReference>